<feature type="compositionally biased region" description="Polar residues" evidence="2">
    <location>
        <begin position="1"/>
        <end position="26"/>
    </location>
</feature>
<dbReference type="AlphaFoldDB" id="A0AAV9V6M2"/>
<dbReference type="PANTHER" id="PTHR47657:SF11">
    <property type="entry name" value="FINGER DOMAIN PROTEIN, PUTATIVE (AFU_ORTHOLOGUE AFUA_1G01650)-RELATED"/>
    <property type="match status" value="1"/>
</dbReference>
<dbReference type="Pfam" id="PF00172">
    <property type="entry name" value="Zn_clus"/>
    <property type="match status" value="1"/>
</dbReference>
<dbReference type="PROSITE" id="PS00463">
    <property type="entry name" value="ZN2_CY6_FUNGAL_1"/>
    <property type="match status" value="1"/>
</dbReference>
<dbReference type="InterPro" id="IPR021858">
    <property type="entry name" value="Fun_TF"/>
</dbReference>
<dbReference type="PANTHER" id="PTHR47657">
    <property type="entry name" value="STEROL REGULATORY ELEMENT-BINDING PROTEIN ECM22"/>
    <property type="match status" value="1"/>
</dbReference>
<dbReference type="InterPro" id="IPR036864">
    <property type="entry name" value="Zn2-C6_fun-type_DNA-bd_sf"/>
</dbReference>
<dbReference type="Proteomes" id="UP001375240">
    <property type="component" value="Unassembled WGS sequence"/>
</dbReference>
<evidence type="ECO:0000313" key="4">
    <source>
        <dbReference type="EMBL" id="KAK6355511.1"/>
    </source>
</evidence>
<dbReference type="CDD" id="cd00067">
    <property type="entry name" value="GAL4"/>
    <property type="match status" value="1"/>
</dbReference>
<reference evidence="4 5" key="1">
    <citation type="submission" date="2019-10" db="EMBL/GenBank/DDBJ databases">
        <authorList>
            <person name="Palmer J.M."/>
        </authorList>
    </citation>
    <scope>NUCLEOTIDE SEQUENCE [LARGE SCALE GENOMIC DNA]</scope>
    <source>
        <strain evidence="4 5">TWF696</strain>
    </source>
</reference>
<gene>
    <name evidence="4" type="ORF">TWF696_004610</name>
</gene>
<dbReference type="InterPro" id="IPR052400">
    <property type="entry name" value="Zn2-C6_fungal_TF"/>
</dbReference>
<dbReference type="EMBL" id="JAVHNQ010000002">
    <property type="protein sequence ID" value="KAK6355511.1"/>
    <property type="molecule type" value="Genomic_DNA"/>
</dbReference>
<evidence type="ECO:0000313" key="5">
    <source>
        <dbReference type="Proteomes" id="UP001375240"/>
    </source>
</evidence>
<dbReference type="Pfam" id="PF11951">
    <property type="entry name" value="Fungal_trans_2"/>
    <property type="match status" value="1"/>
</dbReference>
<dbReference type="GO" id="GO:0000981">
    <property type="term" value="F:DNA-binding transcription factor activity, RNA polymerase II-specific"/>
    <property type="evidence" value="ECO:0007669"/>
    <property type="project" value="InterPro"/>
</dbReference>
<accession>A0AAV9V6M2</accession>
<dbReference type="PROSITE" id="PS50048">
    <property type="entry name" value="ZN2_CY6_FUNGAL_2"/>
    <property type="match status" value="1"/>
</dbReference>
<feature type="domain" description="Zn(2)-C6 fungal-type" evidence="3">
    <location>
        <begin position="53"/>
        <end position="83"/>
    </location>
</feature>
<evidence type="ECO:0000256" key="2">
    <source>
        <dbReference type="SAM" id="MobiDB-lite"/>
    </source>
</evidence>
<evidence type="ECO:0000256" key="1">
    <source>
        <dbReference type="ARBA" id="ARBA00023242"/>
    </source>
</evidence>
<organism evidence="4 5">
    <name type="scientific">Orbilia brochopaga</name>
    <dbReference type="NCBI Taxonomy" id="3140254"/>
    <lineage>
        <taxon>Eukaryota</taxon>
        <taxon>Fungi</taxon>
        <taxon>Dikarya</taxon>
        <taxon>Ascomycota</taxon>
        <taxon>Pezizomycotina</taxon>
        <taxon>Orbiliomycetes</taxon>
        <taxon>Orbiliales</taxon>
        <taxon>Orbiliaceae</taxon>
        <taxon>Orbilia</taxon>
    </lineage>
</organism>
<sequence length="493" mass="56301">MSNDSEISVVSSRPTQFAAPQTTVLNFRQDRPAEPSSQSNPRIRRFHHKTRTGCKECKQRRRKCNEGKPSCQGCLKAGNECHYEENIPPKVQPKNRKRPQRKPPHNRFVFIEFDNGTRRTVSNPDDSDSASSERELSRWQSAPSTCLLQGGLSLGEKDEIGFEVETLVLFRNFTYRTLPFQAYNKEMWLQISFEASYSQSYLYNVIIATGAAHRRFLRREPTRNGQEVSHYLRALSEFRSAVSDPSGIAKMDRTAWIAVLVTAAILTMYIMSCPIENFEASCDTYFSLSRGTMNMLIEATRRGLKLPVPSSKLKPKPAVAETPFTAEFPGLDYAATGDDRAVSDGTAMRLAAILTALSEEDRHSMDSETALNLLKMLLEWASLAEATLIQRFRVKHKKAYLVIAHYYGGLWKIKEIIHGLCRSDRWQEENGLIDSYWWLLSPEGLCRRFLRLLHDEPSERIAWLENLVRELDVGRAPLPPVYISESRGILNEW</sequence>
<dbReference type="GO" id="GO:0008270">
    <property type="term" value="F:zinc ion binding"/>
    <property type="evidence" value="ECO:0007669"/>
    <property type="project" value="InterPro"/>
</dbReference>
<feature type="region of interest" description="Disordered" evidence="2">
    <location>
        <begin position="1"/>
        <end position="47"/>
    </location>
</feature>
<dbReference type="Gene3D" id="4.10.240.10">
    <property type="entry name" value="Zn(2)-C6 fungal-type DNA-binding domain"/>
    <property type="match status" value="1"/>
</dbReference>
<dbReference type="SUPFAM" id="SSF57701">
    <property type="entry name" value="Zn2/Cys6 DNA-binding domain"/>
    <property type="match status" value="1"/>
</dbReference>
<name>A0AAV9V6M2_9PEZI</name>
<feature type="region of interest" description="Disordered" evidence="2">
    <location>
        <begin position="117"/>
        <end position="138"/>
    </location>
</feature>
<proteinExistence type="predicted"/>
<feature type="region of interest" description="Disordered" evidence="2">
    <location>
        <begin position="85"/>
        <end position="105"/>
    </location>
</feature>
<evidence type="ECO:0000259" key="3">
    <source>
        <dbReference type="PROSITE" id="PS50048"/>
    </source>
</evidence>
<feature type="compositionally biased region" description="Basic residues" evidence="2">
    <location>
        <begin position="93"/>
        <end position="105"/>
    </location>
</feature>
<keyword evidence="1" id="KW-0539">Nucleus</keyword>
<protein>
    <recommendedName>
        <fullName evidence="3">Zn(2)-C6 fungal-type domain-containing protein</fullName>
    </recommendedName>
</protein>
<keyword evidence="5" id="KW-1185">Reference proteome</keyword>
<comment type="caution">
    <text evidence="4">The sequence shown here is derived from an EMBL/GenBank/DDBJ whole genome shotgun (WGS) entry which is preliminary data.</text>
</comment>
<dbReference type="SMART" id="SM00066">
    <property type="entry name" value="GAL4"/>
    <property type="match status" value="1"/>
</dbReference>
<dbReference type="InterPro" id="IPR001138">
    <property type="entry name" value="Zn2Cys6_DnaBD"/>
</dbReference>